<evidence type="ECO:0008006" key="3">
    <source>
        <dbReference type="Google" id="ProtNLM"/>
    </source>
</evidence>
<accession>A0A947GH23</accession>
<dbReference type="Gene3D" id="3.10.20.520">
    <property type="entry name" value="Phenylacetic acid degradation B"/>
    <property type="match status" value="1"/>
</dbReference>
<dbReference type="AlphaFoldDB" id="A0A947GH23"/>
<dbReference type="Proteomes" id="UP000748108">
    <property type="component" value="Unassembled WGS sequence"/>
</dbReference>
<reference evidence="1" key="1">
    <citation type="journal article" date="2021" name="Microbiology">
        <title>Metagenomic Analysis of the Microbial Community in the Underground Coal Fire Area (Kemerovo Region, Russia) Revealed Predominance of Thermophilic Members of the Phyla Deinococcus-thermus, Aquificae, and Firmicutes.</title>
        <authorList>
            <person name="Kadnikov V."/>
            <person name="Mardanov A.V."/>
            <person name="Beletsky A.V."/>
            <person name="Karnachuk O.V."/>
            <person name="Ravin N.V."/>
        </authorList>
    </citation>
    <scope>NUCLEOTIDE SEQUENCE</scope>
    <source>
        <strain evidence="1">RBS10-49</strain>
    </source>
</reference>
<organism evidence="1 2">
    <name type="scientific">Hydrogenibacillus schlegelii</name>
    <name type="common">Bacillus schlegelii</name>
    <dbReference type="NCBI Taxonomy" id="1484"/>
    <lineage>
        <taxon>Bacteria</taxon>
        <taxon>Bacillati</taxon>
        <taxon>Bacillota</taxon>
        <taxon>Bacilli</taxon>
        <taxon>Bacillales</taxon>
        <taxon>Bacillales Family X. Incertae Sedis</taxon>
        <taxon>Hydrogenibacillus</taxon>
    </lineage>
</organism>
<protein>
    <recommendedName>
        <fullName evidence="3">Phenylacetic acid degradation B</fullName>
    </recommendedName>
</protein>
<dbReference type="InterPro" id="IPR038693">
    <property type="entry name" value="PaaB_sf"/>
</dbReference>
<sequence length="81" mass="9652">MSEEREARVYEVFTRSKRGDLLVHIGTVEAESDELAKIYAEMIYDEESWLDMCVVRRDDMKWVYEAEGLFADAVERREVRE</sequence>
<proteinExistence type="predicted"/>
<gene>
    <name evidence="1" type="ORF">KM312_04270</name>
</gene>
<evidence type="ECO:0000313" key="2">
    <source>
        <dbReference type="Proteomes" id="UP000748108"/>
    </source>
</evidence>
<name>A0A947GH23_HYDSH</name>
<dbReference type="EMBL" id="JAHHQF010000044">
    <property type="protein sequence ID" value="MBT9281858.1"/>
    <property type="molecule type" value="Genomic_DNA"/>
</dbReference>
<comment type="caution">
    <text evidence="1">The sequence shown here is derived from an EMBL/GenBank/DDBJ whole genome shotgun (WGS) entry which is preliminary data.</text>
</comment>
<evidence type="ECO:0000313" key="1">
    <source>
        <dbReference type="EMBL" id="MBT9281858.1"/>
    </source>
</evidence>